<reference evidence="1" key="1">
    <citation type="submission" date="2014-11" db="EMBL/GenBank/DDBJ databases">
        <authorList>
            <person name="Amaro Gonzalez C."/>
        </authorList>
    </citation>
    <scope>NUCLEOTIDE SEQUENCE</scope>
</reference>
<organism evidence="1">
    <name type="scientific">Anguilla anguilla</name>
    <name type="common">European freshwater eel</name>
    <name type="synonym">Muraena anguilla</name>
    <dbReference type="NCBI Taxonomy" id="7936"/>
    <lineage>
        <taxon>Eukaryota</taxon>
        <taxon>Metazoa</taxon>
        <taxon>Chordata</taxon>
        <taxon>Craniata</taxon>
        <taxon>Vertebrata</taxon>
        <taxon>Euteleostomi</taxon>
        <taxon>Actinopterygii</taxon>
        <taxon>Neopterygii</taxon>
        <taxon>Teleostei</taxon>
        <taxon>Anguilliformes</taxon>
        <taxon>Anguillidae</taxon>
        <taxon>Anguilla</taxon>
    </lineage>
</organism>
<evidence type="ECO:0000313" key="1">
    <source>
        <dbReference type="EMBL" id="JAH98244.1"/>
    </source>
</evidence>
<name>A0A0E9X6M8_ANGAN</name>
<protein>
    <submittedName>
        <fullName evidence="1">Uncharacterized protein</fullName>
    </submittedName>
</protein>
<reference evidence="1" key="2">
    <citation type="journal article" date="2015" name="Fish Shellfish Immunol.">
        <title>Early steps in the European eel (Anguilla anguilla)-Vibrio vulnificus interaction in the gills: Role of the RtxA13 toxin.</title>
        <authorList>
            <person name="Callol A."/>
            <person name="Pajuelo D."/>
            <person name="Ebbesson L."/>
            <person name="Teles M."/>
            <person name="MacKenzie S."/>
            <person name="Amaro C."/>
        </authorList>
    </citation>
    <scope>NUCLEOTIDE SEQUENCE</scope>
</reference>
<accession>A0A0E9X6M8</accession>
<dbReference type="AlphaFoldDB" id="A0A0E9X6M8"/>
<proteinExistence type="predicted"/>
<sequence>MIQPVNVEALRYSGANLATVRSDYRLWPKSDFLFLSIYFFCQNVSPI</sequence>
<dbReference type="EMBL" id="GBXM01010333">
    <property type="protein sequence ID" value="JAH98244.1"/>
    <property type="molecule type" value="Transcribed_RNA"/>
</dbReference>